<comment type="caution">
    <text evidence="3">The sequence shown here is derived from an EMBL/GenBank/DDBJ whole genome shotgun (WGS) entry which is preliminary data.</text>
</comment>
<feature type="domain" description="DUF4097" evidence="2">
    <location>
        <begin position="113"/>
        <end position="275"/>
    </location>
</feature>
<dbReference type="AlphaFoldDB" id="A0A841C6Z3"/>
<evidence type="ECO:0000256" key="1">
    <source>
        <dbReference type="SAM" id="MobiDB-lite"/>
    </source>
</evidence>
<name>A0A841C6Z3_9LACT</name>
<dbReference type="RefSeq" id="WP_183538763.1">
    <property type="nucleotide sequence ID" value="NZ_JACHHV010000004.1"/>
</dbReference>
<dbReference type="InterPro" id="IPR025164">
    <property type="entry name" value="Toastrack_DUF4097"/>
</dbReference>
<evidence type="ECO:0000313" key="3">
    <source>
        <dbReference type="EMBL" id="MBB5887508.1"/>
    </source>
</evidence>
<dbReference type="Proteomes" id="UP000562464">
    <property type="component" value="Unassembled WGS sequence"/>
</dbReference>
<sequence>MADKKERILDLMRKGIITNDEAIELLEKADISSEDIKSEENKNFDKEGFESHKQDTGESIKNTFNQAADKIVEAFKGLSKTVDDNVDFSNGWPKVKTQDKTVEFDIAESFHSVRLDVKAGKVVISSGDNAHIKVDYKVFGPTSDFEAYISENTKVEVLDEVLNIFANGRVAADVNLYLPRKEYEELKFVLLNGKVDIDNLTAKDIVVSSKNGELLLNNTTSEKLSLDLINGDIKFDGSFVEASAGLTNGSVRITQRDRRAKSLNVKNINGDIKLSVPETLALTGRVKTVFGGYKTRLRLDQPFESGKNGATVVRSGSDNLTFDMEIKSGTIWLKDGE</sequence>
<dbReference type="EMBL" id="JACHHV010000004">
    <property type="protein sequence ID" value="MBB5887508.1"/>
    <property type="molecule type" value="Genomic_DNA"/>
</dbReference>
<gene>
    <name evidence="3" type="ORF">HNQ37_000379</name>
</gene>
<reference evidence="3 4" key="1">
    <citation type="submission" date="2020-08" db="EMBL/GenBank/DDBJ databases">
        <title>Genomic Encyclopedia of Type Strains, Phase IV (KMG-IV): sequencing the most valuable type-strain genomes for metagenomic binning, comparative biology and taxonomic classification.</title>
        <authorList>
            <person name="Goeker M."/>
        </authorList>
    </citation>
    <scope>NUCLEOTIDE SEQUENCE [LARGE SCALE GENOMIC DNA]</scope>
    <source>
        <strain evidence="3 4">DSM 14925</strain>
    </source>
</reference>
<feature type="region of interest" description="Disordered" evidence="1">
    <location>
        <begin position="36"/>
        <end position="55"/>
    </location>
</feature>
<evidence type="ECO:0000259" key="2">
    <source>
        <dbReference type="Pfam" id="PF13349"/>
    </source>
</evidence>
<evidence type="ECO:0000313" key="4">
    <source>
        <dbReference type="Proteomes" id="UP000562464"/>
    </source>
</evidence>
<protein>
    <submittedName>
        <fullName evidence="3">DUF4097 and DUF4098 domain-containing protein YvlB</fullName>
    </submittedName>
</protein>
<keyword evidence="4" id="KW-1185">Reference proteome</keyword>
<accession>A0A841C6Z3</accession>
<organism evidence="3 4">
    <name type="scientific">Lactovum miscens</name>
    <dbReference type="NCBI Taxonomy" id="190387"/>
    <lineage>
        <taxon>Bacteria</taxon>
        <taxon>Bacillati</taxon>
        <taxon>Bacillota</taxon>
        <taxon>Bacilli</taxon>
        <taxon>Lactobacillales</taxon>
        <taxon>Streptococcaceae</taxon>
        <taxon>Lactovum</taxon>
    </lineage>
</organism>
<proteinExistence type="predicted"/>
<dbReference type="Pfam" id="PF13349">
    <property type="entry name" value="DUF4097"/>
    <property type="match status" value="1"/>
</dbReference>